<evidence type="ECO:0000256" key="4">
    <source>
        <dbReference type="ARBA" id="ARBA00022723"/>
    </source>
</evidence>
<keyword evidence="4" id="KW-0479">Metal-binding</keyword>
<dbReference type="KEGG" id="lck:HN018_11750"/>
<dbReference type="InterPro" id="IPR022998">
    <property type="entry name" value="ThiamineP_synth_TenI"/>
</dbReference>
<dbReference type="GO" id="GO:0046872">
    <property type="term" value="F:metal ion binding"/>
    <property type="evidence" value="ECO:0007669"/>
    <property type="project" value="UniProtKB-KW"/>
</dbReference>
<keyword evidence="6 10" id="KW-0784">Thiamine biosynthesis</keyword>
<dbReference type="RefSeq" id="WP_171835566.1">
    <property type="nucleotide sequence ID" value="NZ_CP053708.1"/>
</dbReference>
<comment type="catalytic activity">
    <reaction evidence="9 10">
        <text>2-[(2R,5Z)-2-carboxy-4-methylthiazol-5(2H)-ylidene]ethyl phosphate + 4-amino-2-methyl-5-(diphosphooxymethyl)pyrimidine + 2 H(+) = thiamine phosphate + CO2 + diphosphate</text>
        <dbReference type="Rhea" id="RHEA:47844"/>
        <dbReference type="ChEBI" id="CHEBI:15378"/>
        <dbReference type="ChEBI" id="CHEBI:16526"/>
        <dbReference type="ChEBI" id="CHEBI:33019"/>
        <dbReference type="ChEBI" id="CHEBI:37575"/>
        <dbReference type="ChEBI" id="CHEBI:57841"/>
        <dbReference type="ChEBI" id="CHEBI:62899"/>
        <dbReference type="EC" id="2.5.1.3"/>
    </reaction>
</comment>
<dbReference type="CDD" id="cd00564">
    <property type="entry name" value="TMP_TenI"/>
    <property type="match status" value="1"/>
</dbReference>
<organism evidence="13 14">
    <name type="scientific">Lichenicola cladoniae</name>
    <dbReference type="NCBI Taxonomy" id="1484109"/>
    <lineage>
        <taxon>Bacteria</taxon>
        <taxon>Pseudomonadati</taxon>
        <taxon>Pseudomonadota</taxon>
        <taxon>Alphaproteobacteria</taxon>
        <taxon>Acetobacterales</taxon>
        <taxon>Acetobacteraceae</taxon>
        <taxon>Lichenicola</taxon>
    </lineage>
</organism>
<feature type="domain" description="Thiamine phosphate synthase/TenI" evidence="12">
    <location>
        <begin position="16"/>
        <end position="183"/>
    </location>
</feature>
<evidence type="ECO:0000256" key="2">
    <source>
        <dbReference type="ARBA" id="ARBA00005165"/>
    </source>
</evidence>
<gene>
    <name evidence="13" type="ORF">HN018_11750</name>
</gene>
<dbReference type="NCBIfam" id="NF000734">
    <property type="entry name" value="PRK00043.1-5"/>
    <property type="match status" value="1"/>
</dbReference>
<dbReference type="Gene3D" id="3.20.20.70">
    <property type="entry name" value="Aldolase class I"/>
    <property type="match status" value="1"/>
</dbReference>
<sequence>MKTGLPSRFYPVVDSAVWVRRLVDAGARLIQLRIKQPDGPFVRGELRIAREACAAQGACLVLNDHWQAAIEEQVDFIHLGQEDLDEADLGAIARAGIRLGVSTHSDEELDRALSVDPDYVALGPVWPTTLKKMPWAPQGLERIAGWKRRLGDTPLVAIGGITLERAPSCIEAGADAVAVVSDVLANADPEGRARDWIVATDKAVAQAVL</sequence>
<evidence type="ECO:0000256" key="5">
    <source>
        <dbReference type="ARBA" id="ARBA00022842"/>
    </source>
</evidence>
<comment type="pathway">
    <text evidence="2 11">Cofactor biosynthesis; thiamine diphosphate biosynthesis; thiamine phosphate from 4-amino-2-methyl-5-diphosphomethylpyrimidine and 4-methyl-5-(2-phosphoethyl)-thiazole: step 1/1.</text>
</comment>
<evidence type="ECO:0000259" key="12">
    <source>
        <dbReference type="Pfam" id="PF02581"/>
    </source>
</evidence>
<dbReference type="PANTHER" id="PTHR20857:SF15">
    <property type="entry name" value="THIAMINE-PHOSPHATE SYNTHASE"/>
    <property type="match status" value="1"/>
</dbReference>
<dbReference type="SUPFAM" id="SSF51391">
    <property type="entry name" value="Thiamin phosphate synthase"/>
    <property type="match status" value="1"/>
</dbReference>
<name>A0A6M8HQI9_9PROT</name>
<evidence type="ECO:0000256" key="8">
    <source>
        <dbReference type="ARBA" id="ARBA00047851"/>
    </source>
</evidence>
<keyword evidence="14" id="KW-1185">Reference proteome</keyword>
<evidence type="ECO:0000256" key="3">
    <source>
        <dbReference type="ARBA" id="ARBA00022679"/>
    </source>
</evidence>
<proteinExistence type="inferred from homology"/>
<comment type="cofactor">
    <cofactor evidence="1">
        <name>Mg(2+)</name>
        <dbReference type="ChEBI" id="CHEBI:18420"/>
    </cofactor>
</comment>
<dbReference type="InterPro" id="IPR036206">
    <property type="entry name" value="ThiamineP_synth_sf"/>
</dbReference>
<dbReference type="PANTHER" id="PTHR20857">
    <property type="entry name" value="THIAMINE-PHOSPHATE PYROPHOSPHORYLASE"/>
    <property type="match status" value="1"/>
</dbReference>
<accession>A0A6M8HQI9</accession>
<reference evidence="13 14" key="1">
    <citation type="journal article" date="2014" name="World J. Microbiol. Biotechnol.">
        <title>Biodiversity and physiological characteristics of Antarctic and Arctic lichens-associated bacteria.</title>
        <authorList>
            <person name="Lee Y.M."/>
            <person name="Kim E.H."/>
            <person name="Lee H.K."/>
            <person name="Hong S.G."/>
        </authorList>
    </citation>
    <scope>NUCLEOTIDE SEQUENCE [LARGE SCALE GENOMIC DNA]</scope>
    <source>
        <strain evidence="13 14">PAMC 26569</strain>
    </source>
</reference>
<keyword evidence="3 10" id="KW-0808">Transferase</keyword>
<comment type="catalytic activity">
    <reaction evidence="8 10">
        <text>2-(2-carboxy-4-methylthiazol-5-yl)ethyl phosphate + 4-amino-2-methyl-5-(diphosphooxymethyl)pyrimidine + 2 H(+) = thiamine phosphate + CO2 + diphosphate</text>
        <dbReference type="Rhea" id="RHEA:47848"/>
        <dbReference type="ChEBI" id="CHEBI:15378"/>
        <dbReference type="ChEBI" id="CHEBI:16526"/>
        <dbReference type="ChEBI" id="CHEBI:33019"/>
        <dbReference type="ChEBI" id="CHEBI:37575"/>
        <dbReference type="ChEBI" id="CHEBI:57841"/>
        <dbReference type="ChEBI" id="CHEBI:62890"/>
        <dbReference type="EC" id="2.5.1.3"/>
    </reaction>
</comment>
<dbReference type="EMBL" id="CP053708">
    <property type="protein sequence ID" value="QKE90618.1"/>
    <property type="molecule type" value="Genomic_DNA"/>
</dbReference>
<evidence type="ECO:0000313" key="14">
    <source>
        <dbReference type="Proteomes" id="UP000500767"/>
    </source>
</evidence>
<evidence type="ECO:0000256" key="6">
    <source>
        <dbReference type="ARBA" id="ARBA00022977"/>
    </source>
</evidence>
<evidence type="ECO:0000256" key="11">
    <source>
        <dbReference type="RuleBase" id="RU004253"/>
    </source>
</evidence>
<dbReference type="EC" id="2.5.1.3" evidence="10"/>
<dbReference type="GO" id="GO:0004789">
    <property type="term" value="F:thiamine-phosphate diphosphorylase activity"/>
    <property type="evidence" value="ECO:0007669"/>
    <property type="project" value="UniProtKB-EC"/>
</dbReference>
<dbReference type="NCBIfam" id="TIGR00693">
    <property type="entry name" value="thiE"/>
    <property type="match status" value="1"/>
</dbReference>
<dbReference type="AlphaFoldDB" id="A0A6M8HQI9"/>
<dbReference type="Proteomes" id="UP000500767">
    <property type="component" value="Chromosome"/>
</dbReference>
<dbReference type="GO" id="GO:0009228">
    <property type="term" value="P:thiamine biosynthetic process"/>
    <property type="evidence" value="ECO:0007669"/>
    <property type="project" value="UniProtKB-KW"/>
</dbReference>
<dbReference type="GO" id="GO:0005737">
    <property type="term" value="C:cytoplasm"/>
    <property type="evidence" value="ECO:0007669"/>
    <property type="project" value="TreeGrafter"/>
</dbReference>
<dbReference type="Pfam" id="PF02581">
    <property type="entry name" value="TMP-TENI"/>
    <property type="match status" value="1"/>
</dbReference>
<protein>
    <recommendedName>
        <fullName evidence="10">Thiamine-phosphate synthase</fullName>
        <ecNumber evidence="10">2.5.1.3</ecNumber>
    </recommendedName>
    <alternativeName>
        <fullName evidence="10">Thiamine-phosphate pyrophosphorylase</fullName>
    </alternativeName>
</protein>
<evidence type="ECO:0000256" key="7">
    <source>
        <dbReference type="ARBA" id="ARBA00047334"/>
    </source>
</evidence>
<evidence type="ECO:0000256" key="1">
    <source>
        <dbReference type="ARBA" id="ARBA00001946"/>
    </source>
</evidence>
<comment type="catalytic activity">
    <reaction evidence="7 10">
        <text>4-methyl-5-(2-phosphooxyethyl)-thiazole + 4-amino-2-methyl-5-(diphosphooxymethyl)pyrimidine + H(+) = thiamine phosphate + diphosphate</text>
        <dbReference type="Rhea" id="RHEA:22328"/>
        <dbReference type="ChEBI" id="CHEBI:15378"/>
        <dbReference type="ChEBI" id="CHEBI:33019"/>
        <dbReference type="ChEBI" id="CHEBI:37575"/>
        <dbReference type="ChEBI" id="CHEBI:57841"/>
        <dbReference type="ChEBI" id="CHEBI:58296"/>
        <dbReference type="EC" id="2.5.1.3"/>
    </reaction>
</comment>
<keyword evidence="5" id="KW-0460">Magnesium</keyword>
<evidence type="ECO:0000313" key="13">
    <source>
        <dbReference type="EMBL" id="QKE90618.1"/>
    </source>
</evidence>
<dbReference type="GO" id="GO:0009229">
    <property type="term" value="P:thiamine diphosphate biosynthetic process"/>
    <property type="evidence" value="ECO:0007669"/>
    <property type="project" value="UniProtKB-UniPathway"/>
</dbReference>
<dbReference type="InterPro" id="IPR034291">
    <property type="entry name" value="TMP_synthase"/>
</dbReference>
<dbReference type="InterPro" id="IPR013785">
    <property type="entry name" value="Aldolase_TIM"/>
</dbReference>
<evidence type="ECO:0000256" key="9">
    <source>
        <dbReference type="ARBA" id="ARBA00047883"/>
    </source>
</evidence>
<comment type="similarity">
    <text evidence="10">Belongs to the thiamine-phosphate synthase family.</text>
</comment>
<dbReference type="UniPathway" id="UPA00060">
    <property type="reaction ID" value="UER00141"/>
</dbReference>
<evidence type="ECO:0000256" key="10">
    <source>
        <dbReference type="RuleBase" id="RU003826"/>
    </source>
</evidence>